<name>A0ABQ9I1Q4_9NEOP</name>
<sequence length="98" mass="11674">MSSIMTLPPEVLMEIFSYLPPQELLDNIQQVCCAWRKLVRHLSLWEHFVYFADSDTKVEEVVGFIEKCPMLKHIDTCYLKHIYSRPTRADHCSRRKLF</sequence>
<dbReference type="InterPro" id="IPR001810">
    <property type="entry name" value="F-box_dom"/>
</dbReference>
<dbReference type="EMBL" id="JARBHB010000003">
    <property type="protein sequence ID" value="KAJ8890532.1"/>
    <property type="molecule type" value="Genomic_DNA"/>
</dbReference>
<protein>
    <recommendedName>
        <fullName evidence="1">F-box domain-containing protein</fullName>
    </recommendedName>
</protein>
<organism evidence="2 3">
    <name type="scientific">Dryococelus australis</name>
    <dbReference type="NCBI Taxonomy" id="614101"/>
    <lineage>
        <taxon>Eukaryota</taxon>
        <taxon>Metazoa</taxon>
        <taxon>Ecdysozoa</taxon>
        <taxon>Arthropoda</taxon>
        <taxon>Hexapoda</taxon>
        <taxon>Insecta</taxon>
        <taxon>Pterygota</taxon>
        <taxon>Neoptera</taxon>
        <taxon>Polyneoptera</taxon>
        <taxon>Phasmatodea</taxon>
        <taxon>Verophasmatodea</taxon>
        <taxon>Anareolatae</taxon>
        <taxon>Phasmatidae</taxon>
        <taxon>Eurycanthinae</taxon>
        <taxon>Dryococelus</taxon>
    </lineage>
</organism>
<reference evidence="2 3" key="1">
    <citation type="submission" date="2023-02" db="EMBL/GenBank/DDBJ databases">
        <title>LHISI_Scaffold_Assembly.</title>
        <authorList>
            <person name="Stuart O.P."/>
            <person name="Cleave R."/>
            <person name="Magrath M.J.L."/>
            <person name="Mikheyev A.S."/>
        </authorList>
    </citation>
    <scope>NUCLEOTIDE SEQUENCE [LARGE SCALE GENOMIC DNA]</scope>
    <source>
        <strain evidence="2">Daus_M_001</strain>
        <tissue evidence="2">Leg muscle</tissue>
    </source>
</reference>
<evidence type="ECO:0000313" key="2">
    <source>
        <dbReference type="EMBL" id="KAJ8890532.1"/>
    </source>
</evidence>
<dbReference type="InterPro" id="IPR036047">
    <property type="entry name" value="F-box-like_dom_sf"/>
</dbReference>
<evidence type="ECO:0000313" key="3">
    <source>
        <dbReference type="Proteomes" id="UP001159363"/>
    </source>
</evidence>
<feature type="domain" description="F-box" evidence="1">
    <location>
        <begin position="1"/>
        <end position="48"/>
    </location>
</feature>
<dbReference type="PROSITE" id="PS50181">
    <property type="entry name" value="FBOX"/>
    <property type="match status" value="1"/>
</dbReference>
<accession>A0ABQ9I1Q4</accession>
<dbReference type="SMART" id="SM00256">
    <property type="entry name" value="FBOX"/>
    <property type="match status" value="1"/>
</dbReference>
<gene>
    <name evidence="2" type="ORF">PR048_010041</name>
</gene>
<evidence type="ECO:0000259" key="1">
    <source>
        <dbReference type="PROSITE" id="PS50181"/>
    </source>
</evidence>
<dbReference type="Gene3D" id="1.20.1280.50">
    <property type="match status" value="1"/>
</dbReference>
<keyword evidence="3" id="KW-1185">Reference proteome</keyword>
<proteinExistence type="predicted"/>
<dbReference type="SUPFAM" id="SSF81383">
    <property type="entry name" value="F-box domain"/>
    <property type="match status" value="1"/>
</dbReference>
<comment type="caution">
    <text evidence="2">The sequence shown here is derived from an EMBL/GenBank/DDBJ whole genome shotgun (WGS) entry which is preliminary data.</text>
</comment>
<dbReference type="Proteomes" id="UP001159363">
    <property type="component" value="Chromosome 3"/>
</dbReference>
<dbReference type="Pfam" id="PF12937">
    <property type="entry name" value="F-box-like"/>
    <property type="match status" value="1"/>
</dbReference>